<feature type="compositionally biased region" description="Basic and acidic residues" evidence="1">
    <location>
        <begin position="1"/>
        <end position="10"/>
    </location>
</feature>
<dbReference type="AlphaFoldDB" id="A0A1E3JI86"/>
<comment type="caution">
    <text evidence="2">The sequence shown here is derived from an EMBL/GenBank/DDBJ whole genome shotgun (WGS) entry which is preliminary data.</text>
</comment>
<dbReference type="EMBL" id="AWGH01000007">
    <property type="protein sequence ID" value="ODO00580.1"/>
    <property type="molecule type" value="Genomic_DNA"/>
</dbReference>
<keyword evidence="3" id="KW-1185">Reference proteome</keyword>
<dbReference type="RefSeq" id="XP_019032772.1">
    <property type="nucleotide sequence ID" value="XM_019175040.1"/>
</dbReference>
<feature type="compositionally biased region" description="Basic and acidic residues" evidence="1">
    <location>
        <begin position="33"/>
        <end position="47"/>
    </location>
</feature>
<dbReference type="Proteomes" id="UP000094819">
    <property type="component" value="Unassembled WGS sequence"/>
</dbReference>
<gene>
    <name evidence="2" type="ORF">L198_02900</name>
</gene>
<reference evidence="2 3" key="1">
    <citation type="submission" date="2016-06" db="EMBL/GenBank/DDBJ databases">
        <title>Evolution of pathogenesis and genome organization in the Tremellales.</title>
        <authorList>
            <person name="Cuomo C."/>
            <person name="Litvintseva A."/>
            <person name="Heitman J."/>
            <person name="Chen Y."/>
            <person name="Sun S."/>
            <person name="Springer D."/>
            <person name="Dromer F."/>
            <person name="Young S."/>
            <person name="Zeng Q."/>
            <person name="Chapman S."/>
            <person name="Gujja S."/>
            <person name="Saif S."/>
            <person name="Birren B."/>
        </authorList>
    </citation>
    <scope>NUCLEOTIDE SEQUENCE [LARGE SCALE GENOMIC DNA]</scope>
    <source>
        <strain evidence="2 3">CBS 7118</strain>
    </source>
</reference>
<protein>
    <submittedName>
        <fullName evidence="2">Uncharacterized protein</fullName>
    </submittedName>
</protein>
<proteinExistence type="predicted"/>
<evidence type="ECO:0000313" key="2">
    <source>
        <dbReference type="EMBL" id="ODO00580.1"/>
    </source>
</evidence>
<organism evidence="2 3">
    <name type="scientific">Cryptococcus wingfieldii CBS 7118</name>
    <dbReference type="NCBI Taxonomy" id="1295528"/>
    <lineage>
        <taxon>Eukaryota</taxon>
        <taxon>Fungi</taxon>
        <taxon>Dikarya</taxon>
        <taxon>Basidiomycota</taxon>
        <taxon>Agaricomycotina</taxon>
        <taxon>Tremellomycetes</taxon>
        <taxon>Tremellales</taxon>
        <taxon>Cryptococcaceae</taxon>
        <taxon>Cryptococcus</taxon>
    </lineage>
</organism>
<evidence type="ECO:0000256" key="1">
    <source>
        <dbReference type="SAM" id="MobiDB-lite"/>
    </source>
</evidence>
<name>A0A1E3JI86_9TREE</name>
<feature type="region of interest" description="Disordered" evidence="1">
    <location>
        <begin position="1"/>
        <end position="56"/>
    </location>
</feature>
<sequence length="106" mass="11734">MSHQDSRARVCAEPSTSPPPLVRDSPRTYSPPQRRDGNGSEERDVKSQRAAGTDLPTAAELFVPSLPGIPNLATHPTYVPFPYFPYPFFKPLSLGGQIVRSDRRDL</sequence>
<accession>A0A1E3JI86</accession>
<evidence type="ECO:0000313" key="3">
    <source>
        <dbReference type="Proteomes" id="UP000094819"/>
    </source>
</evidence>
<dbReference type="GeneID" id="30192113"/>